<dbReference type="KEGG" id="theu:HPC62_10495"/>
<accession>A0A6M8BCG3</accession>
<dbReference type="AlphaFoldDB" id="A0A6M8BCG3"/>
<dbReference type="EMBL" id="CP053661">
    <property type="protein sequence ID" value="QKD82557.1"/>
    <property type="molecule type" value="Genomic_DNA"/>
</dbReference>
<feature type="transmembrane region" description="Helical" evidence="8">
    <location>
        <begin position="211"/>
        <end position="233"/>
    </location>
</feature>
<comment type="subcellular location">
    <subcellularLocation>
        <location evidence="1">Cell membrane</location>
        <topology evidence="1">Multi-pass membrane protein</topology>
    </subcellularLocation>
</comment>
<proteinExistence type="predicted"/>
<feature type="transmembrane region" description="Helical" evidence="8">
    <location>
        <begin position="253"/>
        <end position="271"/>
    </location>
</feature>
<keyword evidence="4 8" id="KW-0812">Transmembrane</keyword>
<keyword evidence="2" id="KW-1003">Cell membrane</keyword>
<feature type="transmembrane region" description="Helical" evidence="8">
    <location>
        <begin position="70"/>
        <end position="88"/>
    </location>
</feature>
<evidence type="ECO:0000256" key="5">
    <source>
        <dbReference type="ARBA" id="ARBA00022801"/>
    </source>
</evidence>
<evidence type="ECO:0000313" key="9">
    <source>
        <dbReference type="EMBL" id="QKD82557.1"/>
    </source>
</evidence>
<evidence type="ECO:0000256" key="3">
    <source>
        <dbReference type="ARBA" id="ARBA00022670"/>
    </source>
</evidence>
<sequence>MKTFSSLNFRSVTEFRFWLVAIAAGLAAIHLTLVWRADNVDLLGSSILFFAALTSLLGDRQHTLRFDSSILASVLGAMLIAFVLLRSLATPGEAFLLLAPLTAGLGLALLSSGFRGLGQYRQELLLLFCLGAPKVFIPPLFDPTLWTAKFSTALLWYGGFEVVRDGVNIHLPTGSVEVYPGCSGIEGITYLLSLAGLFVVMFPLNWLRRGLAVVLAVLIAFVVNGVRVSLMAYLVASSQPEAFEYWHEGTGSLIFSMIAVLIFGGVCWLLLRWQEVAERWIALAEVSDDPAEEELFLDDPLDDPLEWQEP</sequence>
<keyword evidence="6 8" id="KW-1133">Transmembrane helix</keyword>
<keyword evidence="10" id="KW-1185">Reference proteome</keyword>
<keyword evidence="7 8" id="KW-0472">Membrane</keyword>
<gene>
    <name evidence="9" type="primary">crtA</name>
    <name evidence="9" type="ORF">HPC62_10495</name>
</gene>
<organism evidence="9 10">
    <name type="scientific">Thermoleptolyngbya sichuanensis A183</name>
    <dbReference type="NCBI Taxonomy" id="2737172"/>
    <lineage>
        <taxon>Bacteria</taxon>
        <taxon>Bacillati</taxon>
        <taxon>Cyanobacteriota</taxon>
        <taxon>Cyanophyceae</taxon>
        <taxon>Oculatellales</taxon>
        <taxon>Oculatellaceae</taxon>
        <taxon>Thermoleptolyngbya</taxon>
        <taxon>Thermoleptolyngbya sichuanensis</taxon>
    </lineage>
</organism>
<keyword evidence="5 9" id="KW-0378">Hydrolase</keyword>
<evidence type="ECO:0000256" key="4">
    <source>
        <dbReference type="ARBA" id="ARBA00022692"/>
    </source>
</evidence>
<name>A0A6M8BCG3_9CYAN</name>
<protein>
    <submittedName>
        <fullName evidence="9">Cyanoexosortase A</fullName>
        <ecNumber evidence="9">3.4.22.-</ecNumber>
    </submittedName>
</protein>
<evidence type="ECO:0000256" key="6">
    <source>
        <dbReference type="ARBA" id="ARBA00022989"/>
    </source>
</evidence>
<reference evidence="9 10" key="1">
    <citation type="submission" date="2020-05" db="EMBL/GenBank/DDBJ databases">
        <title>Complete genome sequence of of a novel Thermoleptolyngbya strain isolated from hot springs of Ganzi, Sichuan China.</title>
        <authorList>
            <person name="Tang J."/>
            <person name="Daroch M."/>
            <person name="Li L."/>
            <person name="Waleron K."/>
            <person name="Waleron M."/>
            <person name="Waleron M."/>
        </authorList>
    </citation>
    <scope>NUCLEOTIDE SEQUENCE [LARGE SCALE GENOMIC DNA]</scope>
    <source>
        <strain evidence="9 10">PKUAC-SCTA183</strain>
    </source>
</reference>
<dbReference type="InterPro" id="IPR019127">
    <property type="entry name" value="Exosortase"/>
</dbReference>
<feature type="transmembrane region" description="Helical" evidence="8">
    <location>
        <begin position="42"/>
        <end position="58"/>
    </location>
</feature>
<evidence type="ECO:0000256" key="7">
    <source>
        <dbReference type="ARBA" id="ARBA00023136"/>
    </source>
</evidence>
<dbReference type="EC" id="3.4.22.-" evidence="9"/>
<feature type="transmembrane region" description="Helical" evidence="8">
    <location>
        <begin position="94"/>
        <end position="112"/>
    </location>
</feature>
<feature type="transmembrane region" description="Helical" evidence="8">
    <location>
        <begin position="187"/>
        <end position="204"/>
    </location>
</feature>
<keyword evidence="3" id="KW-0645">Protease</keyword>
<dbReference type="NCBIfam" id="TIGR04178">
    <property type="entry name" value="exo_archaeo"/>
    <property type="match status" value="1"/>
</dbReference>
<feature type="transmembrane region" description="Helical" evidence="8">
    <location>
        <begin position="124"/>
        <end position="141"/>
    </location>
</feature>
<dbReference type="Pfam" id="PF09721">
    <property type="entry name" value="Exosortase_EpsH"/>
    <property type="match status" value="1"/>
</dbReference>
<dbReference type="GO" id="GO:0005886">
    <property type="term" value="C:plasma membrane"/>
    <property type="evidence" value="ECO:0007669"/>
    <property type="project" value="UniProtKB-SubCell"/>
</dbReference>
<evidence type="ECO:0000256" key="1">
    <source>
        <dbReference type="ARBA" id="ARBA00004651"/>
    </source>
</evidence>
<evidence type="ECO:0000256" key="2">
    <source>
        <dbReference type="ARBA" id="ARBA00022475"/>
    </source>
</evidence>
<dbReference type="GO" id="GO:0008233">
    <property type="term" value="F:peptidase activity"/>
    <property type="evidence" value="ECO:0007669"/>
    <property type="project" value="UniProtKB-KW"/>
</dbReference>
<dbReference type="InterPro" id="IPR026392">
    <property type="entry name" value="Exo/Archaeosortase_dom"/>
</dbReference>
<evidence type="ECO:0000313" key="10">
    <source>
        <dbReference type="Proteomes" id="UP000505210"/>
    </source>
</evidence>
<evidence type="ECO:0000256" key="8">
    <source>
        <dbReference type="SAM" id="Phobius"/>
    </source>
</evidence>
<dbReference type="Proteomes" id="UP000505210">
    <property type="component" value="Chromosome"/>
</dbReference>
<dbReference type="NCBIfam" id="TIGR03763">
    <property type="entry name" value="cyanoexo_CrtA"/>
    <property type="match status" value="1"/>
</dbReference>
<dbReference type="InterPro" id="IPR022505">
    <property type="entry name" value="Exosortase_cyanobac"/>
</dbReference>
<feature type="transmembrane region" description="Helical" evidence="8">
    <location>
        <begin position="15"/>
        <end position="36"/>
    </location>
</feature>
<dbReference type="GO" id="GO:0006508">
    <property type="term" value="P:proteolysis"/>
    <property type="evidence" value="ECO:0007669"/>
    <property type="project" value="UniProtKB-KW"/>
</dbReference>